<evidence type="ECO:0000313" key="1">
    <source>
        <dbReference type="EMBL" id="MPN20209.1"/>
    </source>
</evidence>
<dbReference type="Gene3D" id="3.60.21.70">
    <property type="entry name" value="PhoD-like phosphatase"/>
    <property type="match status" value="1"/>
</dbReference>
<dbReference type="InterPro" id="IPR038607">
    <property type="entry name" value="PhoD-like_sf"/>
</dbReference>
<organism evidence="1">
    <name type="scientific">bioreactor metagenome</name>
    <dbReference type="NCBI Taxonomy" id="1076179"/>
    <lineage>
        <taxon>unclassified sequences</taxon>
        <taxon>metagenomes</taxon>
        <taxon>ecological metagenomes</taxon>
    </lineage>
</organism>
<comment type="caution">
    <text evidence="1">The sequence shown here is derived from an EMBL/GenBank/DDBJ whole genome shotgun (WGS) entry which is preliminary data.</text>
</comment>
<reference evidence="1" key="1">
    <citation type="submission" date="2019-08" db="EMBL/GenBank/DDBJ databases">
        <authorList>
            <person name="Kucharzyk K."/>
            <person name="Murdoch R.W."/>
            <person name="Higgins S."/>
            <person name="Loffler F."/>
        </authorList>
    </citation>
    <scope>NUCLEOTIDE SEQUENCE</scope>
</reference>
<gene>
    <name evidence="1" type="ORF">SDC9_167587</name>
</gene>
<accession>A0A645G319</accession>
<protein>
    <submittedName>
        <fullName evidence="1">Uncharacterized protein</fullName>
    </submittedName>
</protein>
<proteinExistence type="predicted"/>
<dbReference type="AlphaFoldDB" id="A0A645G319"/>
<dbReference type="EMBL" id="VSSQ01067902">
    <property type="protein sequence ID" value="MPN20209.1"/>
    <property type="molecule type" value="Genomic_DNA"/>
</dbReference>
<name>A0A645G319_9ZZZZ</name>
<sequence>MDAIARHNPHVLLARCDLRGYGLADVTPTRWTTTLRVLDDPLRIDSGASSLARFVVEDGHPGPQRA</sequence>